<reference evidence="2 3" key="1">
    <citation type="journal article" date="2015" name="Genome Biol. Evol.">
        <title>Comparative Genomics of a Bacterivorous Green Alga Reveals Evolutionary Causalities and Consequences of Phago-Mixotrophic Mode of Nutrition.</title>
        <authorList>
            <person name="Burns J.A."/>
            <person name="Paasch A."/>
            <person name="Narechania A."/>
            <person name="Kim E."/>
        </authorList>
    </citation>
    <scope>NUCLEOTIDE SEQUENCE [LARGE SCALE GENOMIC DNA]</scope>
    <source>
        <strain evidence="2 3">PLY_AMNH</strain>
    </source>
</reference>
<dbReference type="EMBL" id="LGRX02001123">
    <property type="protein sequence ID" value="KAK3286819.1"/>
    <property type="molecule type" value="Genomic_DNA"/>
</dbReference>
<proteinExistence type="predicted"/>
<protein>
    <submittedName>
        <fullName evidence="2">Uncharacterized protein</fullName>
    </submittedName>
</protein>
<organism evidence="2 3">
    <name type="scientific">Cymbomonas tetramitiformis</name>
    <dbReference type="NCBI Taxonomy" id="36881"/>
    <lineage>
        <taxon>Eukaryota</taxon>
        <taxon>Viridiplantae</taxon>
        <taxon>Chlorophyta</taxon>
        <taxon>Pyramimonadophyceae</taxon>
        <taxon>Pyramimonadales</taxon>
        <taxon>Pyramimonadaceae</taxon>
        <taxon>Cymbomonas</taxon>
    </lineage>
</organism>
<feature type="compositionally biased region" description="Basic and acidic residues" evidence="1">
    <location>
        <begin position="362"/>
        <end position="379"/>
    </location>
</feature>
<dbReference type="InterPro" id="IPR040194">
    <property type="entry name" value="Cwf19-like"/>
</dbReference>
<sequence length="411" mass="44409">MALRVVSTETVKILVSGDVKGQFKKLFSSVDKVNKKAGPFAALFCVGQFFGATGETDELLPYLEGSKTIPVPTYFIYGNEISSSGIAELLGHRMEAGGELCPNLTFLGRQGIKEISGLSVCFLSGRYDDESYREPKKSLEGDSIDTCYHESEVDELIAKASESFVVGHDILLTSEWGQGFHRLLPLEASIPMHGPLERAGSPAVARLASEADFRYHFVGTLNVHYQLAPFQNKVHSTRLYGMGALGNAGKVKAMQGFSVPPVKTAPRSAFAEEKEKATLNPYTRAPTAHGEADEEEVPEAPHTEEDYNVQNISAPGESMQCSVQSILGNAAAKFDVEDAGAGGPQAPNARVFGAMSQAQAKQLHDEQAAAEAEAREMAEAAKAPKRVSLYQFNQPKPKGKRGGNSPKRVKW</sequence>
<feature type="region of interest" description="Disordered" evidence="1">
    <location>
        <begin position="265"/>
        <end position="302"/>
    </location>
</feature>
<dbReference type="GO" id="GO:0071014">
    <property type="term" value="C:post-mRNA release spliceosomal complex"/>
    <property type="evidence" value="ECO:0007669"/>
    <property type="project" value="TreeGrafter"/>
</dbReference>
<evidence type="ECO:0000313" key="3">
    <source>
        <dbReference type="Proteomes" id="UP001190700"/>
    </source>
</evidence>
<dbReference type="PANTHER" id="PTHR12072">
    <property type="entry name" value="CWF19, CELL CYCLE CONTROL PROTEIN"/>
    <property type="match status" value="1"/>
</dbReference>
<dbReference type="PANTHER" id="PTHR12072:SF4">
    <property type="entry name" value="CWF19-LIKE PROTEIN 1"/>
    <property type="match status" value="1"/>
</dbReference>
<dbReference type="InterPro" id="IPR029052">
    <property type="entry name" value="Metallo-depent_PP-like"/>
</dbReference>
<dbReference type="SUPFAM" id="SSF56300">
    <property type="entry name" value="Metallo-dependent phosphatases"/>
    <property type="match status" value="1"/>
</dbReference>
<feature type="region of interest" description="Disordered" evidence="1">
    <location>
        <begin position="356"/>
        <end position="411"/>
    </location>
</feature>
<evidence type="ECO:0000256" key="1">
    <source>
        <dbReference type="SAM" id="MobiDB-lite"/>
    </source>
</evidence>
<evidence type="ECO:0000313" key="2">
    <source>
        <dbReference type="EMBL" id="KAK3286819.1"/>
    </source>
</evidence>
<accession>A0AAE0LJ92</accession>
<keyword evidence="3" id="KW-1185">Reference proteome</keyword>
<comment type="caution">
    <text evidence="2">The sequence shown here is derived from an EMBL/GenBank/DDBJ whole genome shotgun (WGS) entry which is preliminary data.</text>
</comment>
<dbReference type="AlphaFoldDB" id="A0AAE0LJ92"/>
<dbReference type="GO" id="GO:0000398">
    <property type="term" value="P:mRNA splicing, via spliceosome"/>
    <property type="evidence" value="ECO:0007669"/>
    <property type="project" value="TreeGrafter"/>
</dbReference>
<dbReference type="Proteomes" id="UP001190700">
    <property type="component" value="Unassembled WGS sequence"/>
</dbReference>
<name>A0AAE0LJ92_9CHLO</name>
<gene>
    <name evidence="2" type="ORF">CYMTET_5649</name>
</gene>
<feature type="compositionally biased region" description="Basic residues" evidence="1">
    <location>
        <begin position="397"/>
        <end position="411"/>
    </location>
</feature>
<dbReference type="CDD" id="cd07380">
    <property type="entry name" value="MPP_CWF19_N"/>
    <property type="match status" value="1"/>
</dbReference>
<dbReference type="GO" id="GO:0061632">
    <property type="term" value="F:RNA lariat debranching enzyme activator activity"/>
    <property type="evidence" value="ECO:0007669"/>
    <property type="project" value="TreeGrafter"/>
</dbReference>